<feature type="non-terminal residue" evidence="1">
    <location>
        <position position="76"/>
    </location>
</feature>
<dbReference type="EMBL" id="CAJVQB010058381">
    <property type="protein sequence ID" value="CAG8838560.1"/>
    <property type="molecule type" value="Genomic_DNA"/>
</dbReference>
<name>A0ABN7WR94_GIGMA</name>
<evidence type="ECO:0000313" key="2">
    <source>
        <dbReference type="Proteomes" id="UP000789901"/>
    </source>
</evidence>
<protein>
    <submittedName>
        <fullName evidence="1">35800_t:CDS:1</fullName>
    </submittedName>
</protein>
<gene>
    <name evidence="1" type="ORF">GMARGA_LOCUS34038</name>
</gene>
<keyword evidence="2" id="KW-1185">Reference proteome</keyword>
<sequence>EREVFKRERLLGKKKFRKLKIVGKREGCWKKGRLSEKGGEEKVIERSKGYWRKGSWLEEGRVVRRREGYQKEYYQR</sequence>
<comment type="caution">
    <text evidence="1">The sequence shown here is derived from an EMBL/GenBank/DDBJ whole genome shotgun (WGS) entry which is preliminary data.</text>
</comment>
<dbReference type="Proteomes" id="UP000789901">
    <property type="component" value="Unassembled WGS sequence"/>
</dbReference>
<proteinExistence type="predicted"/>
<evidence type="ECO:0000313" key="1">
    <source>
        <dbReference type="EMBL" id="CAG8838560.1"/>
    </source>
</evidence>
<feature type="non-terminal residue" evidence="1">
    <location>
        <position position="1"/>
    </location>
</feature>
<accession>A0ABN7WR94</accession>
<reference evidence="1 2" key="1">
    <citation type="submission" date="2021-06" db="EMBL/GenBank/DDBJ databases">
        <authorList>
            <person name="Kallberg Y."/>
            <person name="Tangrot J."/>
            <person name="Rosling A."/>
        </authorList>
    </citation>
    <scope>NUCLEOTIDE SEQUENCE [LARGE SCALE GENOMIC DNA]</scope>
    <source>
        <strain evidence="1 2">120-4 pot B 10/14</strain>
    </source>
</reference>
<organism evidence="1 2">
    <name type="scientific">Gigaspora margarita</name>
    <dbReference type="NCBI Taxonomy" id="4874"/>
    <lineage>
        <taxon>Eukaryota</taxon>
        <taxon>Fungi</taxon>
        <taxon>Fungi incertae sedis</taxon>
        <taxon>Mucoromycota</taxon>
        <taxon>Glomeromycotina</taxon>
        <taxon>Glomeromycetes</taxon>
        <taxon>Diversisporales</taxon>
        <taxon>Gigasporaceae</taxon>
        <taxon>Gigaspora</taxon>
    </lineage>
</organism>